<dbReference type="InterPro" id="IPR003439">
    <property type="entry name" value="ABC_transporter-like_ATP-bd"/>
</dbReference>
<dbReference type="GO" id="GO:0005524">
    <property type="term" value="F:ATP binding"/>
    <property type="evidence" value="ECO:0007669"/>
    <property type="project" value="UniProtKB-KW"/>
</dbReference>
<keyword evidence="8" id="KW-1185">Reference proteome</keyword>
<gene>
    <name evidence="7" type="ORF">NQT62_15255</name>
</gene>
<keyword evidence="5 7" id="KW-0067">ATP-binding</keyword>
<dbReference type="SUPFAM" id="SSF52540">
    <property type="entry name" value="P-loop containing nucleoside triphosphate hydrolases"/>
    <property type="match status" value="1"/>
</dbReference>
<evidence type="ECO:0000259" key="6">
    <source>
        <dbReference type="PROSITE" id="PS50893"/>
    </source>
</evidence>
<dbReference type="PANTHER" id="PTHR43423">
    <property type="entry name" value="ABC TRANSPORTER I FAMILY MEMBER 17"/>
    <property type="match status" value="1"/>
</dbReference>
<dbReference type="PROSITE" id="PS50893">
    <property type="entry name" value="ABC_TRANSPORTER_2"/>
    <property type="match status" value="1"/>
</dbReference>
<dbReference type="PROSITE" id="PS00211">
    <property type="entry name" value="ABC_TRANSPORTER_1"/>
    <property type="match status" value="1"/>
</dbReference>
<dbReference type="EMBL" id="JANIGO010000007">
    <property type="protein sequence ID" value="MCQ8897798.1"/>
    <property type="molecule type" value="Genomic_DNA"/>
</dbReference>
<dbReference type="RefSeq" id="WP_256765610.1">
    <property type="nucleotide sequence ID" value="NZ_JANIGO010000007.1"/>
</dbReference>
<dbReference type="InterPro" id="IPR003593">
    <property type="entry name" value="AAA+_ATPase"/>
</dbReference>
<keyword evidence="1" id="KW-0813">Transport</keyword>
<keyword evidence="3" id="KW-0997">Cell inner membrane</keyword>
<evidence type="ECO:0000256" key="4">
    <source>
        <dbReference type="ARBA" id="ARBA00022741"/>
    </source>
</evidence>
<evidence type="ECO:0000256" key="1">
    <source>
        <dbReference type="ARBA" id="ARBA00022448"/>
    </source>
</evidence>
<dbReference type="SMART" id="SM00382">
    <property type="entry name" value="AAA"/>
    <property type="match status" value="1"/>
</dbReference>
<dbReference type="Pfam" id="PF00005">
    <property type="entry name" value="ABC_tran"/>
    <property type="match status" value="1"/>
</dbReference>
<comment type="caution">
    <text evidence="7">The sequence shown here is derived from an EMBL/GenBank/DDBJ whole genome shotgun (WGS) entry which is preliminary data.</text>
</comment>
<protein>
    <submittedName>
        <fullName evidence="7">ATP-binding cassette domain-containing protein</fullName>
    </submittedName>
</protein>
<dbReference type="InterPro" id="IPR027417">
    <property type="entry name" value="P-loop_NTPase"/>
</dbReference>
<accession>A0ABT1WJV6</accession>
<reference evidence="7 8" key="1">
    <citation type="submission" date="2022-07" db="EMBL/GenBank/DDBJ databases">
        <authorList>
            <person name="Xamxidin M."/>
            <person name="Wu M."/>
        </authorList>
    </citation>
    <scope>NUCLEOTIDE SEQUENCE [LARGE SCALE GENOMIC DNA]</scope>
    <source>
        <strain evidence="7 8">NBRC 111650</strain>
    </source>
</reference>
<name>A0ABT1WJV6_9BURK</name>
<dbReference type="InterPro" id="IPR017871">
    <property type="entry name" value="ABC_transporter-like_CS"/>
</dbReference>
<dbReference type="Gene3D" id="3.40.50.300">
    <property type="entry name" value="P-loop containing nucleotide triphosphate hydrolases"/>
    <property type="match status" value="1"/>
</dbReference>
<evidence type="ECO:0000256" key="5">
    <source>
        <dbReference type="ARBA" id="ARBA00022840"/>
    </source>
</evidence>
<evidence type="ECO:0000313" key="7">
    <source>
        <dbReference type="EMBL" id="MCQ8897798.1"/>
    </source>
</evidence>
<evidence type="ECO:0000313" key="8">
    <source>
        <dbReference type="Proteomes" id="UP001204142"/>
    </source>
</evidence>
<dbReference type="PANTHER" id="PTHR43423:SF1">
    <property type="entry name" value="ABC TRANSPORTER I FAMILY MEMBER 17"/>
    <property type="match status" value="1"/>
</dbReference>
<evidence type="ECO:0000256" key="3">
    <source>
        <dbReference type="ARBA" id="ARBA00022519"/>
    </source>
</evidence>
<keyword evidence="2" id="KW-1003">Cell membrane</keyword>
<keyword evidence="4" id="KW-0547">Nucleotide-binding</keyword>
<evidence type="ECO:0000256" key="2">
    <source>
        <dbReference type="ARBA" id="ARBA00022475"/>
    </source>
</evidence>
<organism evidence="7 8">
    <name type="scientific">Limnobacter humi</name>
    <dbReference type="NCBI Taxonomy" id="1778671"/>
    <lineage>
        <taxon>Bacteria</taxon>
        <taxon>Pseudomonadati</taxon>
        <taxon>Pseudomonadota</taxon>
        <taxon>Betaproteobacteria</taxon>
        <taxon>Burkholderiales</taxon>
        <taxon>Burkholderiaceae</taxon>
        <taxon>Limnobacter</taxon>
    </lineage>
</organism>
<keyword evidence="3" id="KW-0472">Membrane</keyword>
<proteinExistence type="predicted"/>
<sequence>MLKVNTDIRLLAPAVTSADLLPLTLRNISLRFRTKTVFDDFNLSLDNTGITAIMGPNGAGKSLALRLLAGLVKPDSGFALAGSSRYLPRNRFAMVFQRPVLLRRTVEGNLLHALKVAGLDATERPIRLAELLALGQLQNLLKSPARRLSGGEQQRLCLLRALASRPSVLFLDEPTASLDPQATALIEDLIRRVSACGVKVVVVTHDQGQAARIADEVVFIHQGRVLEKLPTPEFLKNPSTPQANAYLAGELLIH</sequence>
<feature type="domain" description="ABC transporter" evidence="6">
    <location>
        <begin position="23"/>
        <end position="247"/>
    </location>
</feature>
<dbReference type="Proteomes" id="UP001204142">
    <property type="component" value="Unassembled WGS sequence"/>
</dbReference>